<dbReference type="OrthoDB" id="6513042at2759"/>
<dbReference type="Pfam" id="PF00636">
    <property type="entry name" value="Ribonuclease_3"/>
    <property type="match status" value="2"/>
</dbReference>
<dbReference type="PROSITE" id="PS51327">
    <property type="entry name" value="DICER_DSRBF"/>
    <property type="match status" value="1"/>
</dbReference>
<evidence type="ECO:0000259" key="17">
    <source>
        <dbReference type="PROSITE" id="PS50142"/>
    </source>
</evidence>
<evidence type="ECO:0000259" key="18">
    <source>
        <dbReference type="PROSITE" id="PS50821"/>
    </source>
</evidence>
<comment type="similarity">
    <text evidence="15">Belongs to the helicase family. Dicer subfamily.</text>
</comment>
<evidence type="ECO:0000256" key="3">
    <source>
        <dbReference type="ARBA" id="ARBA00011499"/>
    </source>
</evidence>
<dbReference type="PANTHER" id="PTHR14950:SF46">
    <property type="entry name" value="ENDORIBONUCLEASE DICER HOMOLOG 3"/>
    <property type="match status" value="1"/>
</dbReference>
<keyword evidence="6" id="KW-0677">Repeat</keyword>
<dbReference type="Proteomes" id="UP000797356">
    <property type="component" value="Chromosome 7"/>
</dbReference>
<evidence type="ECO:0000256" key="14">
    <source>
        <dbReference type="ARBA" id="ARBA00023211"/>
    </source>
</evidence>
<evidence type="ECO:0000256" key="12">
    <source>
        <dbReference type="ARBA" id="ARBA00022842"/>
    </source>
</evidence>
<dbReference type="GO" id="GO:0005524">
    <property type="term" value="F:ATP binding"/>
    <property type="evidence" value="ECO:0007669"/>
    <property type="project" value="UniProtKB-KW"/>
</dbReference>
<reference evidence="20" key="2">
    <citation type="submission" date="2019-07" db="EMBL/GenBank/DDBJ databases">
        <authorList>
            <person name="Yang Y."/>
            <person name="Bocs S."/>
            <person name="Baudouin L."/>
        </authorList>
    </citation>
    <scope>NUCLEOTIDE SEQUENCE</scope>
    <source>
        <tissue evidence="20">Spear leaf of Hainan Tall coconut</tissue>
    </source>
</reference>
<keyword evidence="4" id="KW-0540">Nuclease</keyword>
<gene>
    <name evidence="20" type="ORF">COCNU_07G013500</name>
</gene>
<dbReference type="EMBL" id="CM017878">
    <property type="protein sequence ID" value="KAG1355238.1"/>
    <property type="molecule type" value="Genomic_DNA"/>
</dbReference>
<keyword evidence="12" id="KW-0460">Magnesium</keyword>
<dbReference type="PROSITE" id="PS50821">
    <property type="entry name" value="PAZ"/>
    <property type="match status" value="1"/>
</dbReference>
<dbReference type="InterPro" id="IPR036389">
    <property type="entry name" value="RNase_III_sf"/>
</dbReference>
<evidence type="ECO:0000256" key="2">
    <source>
        <dbReference type="ARBA" id="ARBA00001946"/>
    </source>
</evidence>
<evidence type="ECO:0000256" key="11">
    <source>
        <dbReference type="ARBA" id="ARBA00022840"/>
    </source>
</evidence>
<dbReference type="FunFam" id="1.10.1520.10:FF:000004">
    <property type="entry name" value="Endoribonuclease dicer-like 1"/>
    <property type="match status" value="1"/>
</dbReference>
<dbReference type="InterPro" id="IPR003100">
    <property type="entry name" value="PAZ_dom"/>
</dbReference>
<keyword evidence="9" id="KW-0378">Hydrolase</keyword>
<keyword evidence="7" id="KW-0547">Nucleotide-binding</keyword>
<keyword evidence="11" id="KW-0067">ATP-binding</keyword>
<evidence type="ECO:0000256" key="9">
    <source>
        <dbReference type="ARBA" id="ARBA00022801"/>
    </source>
</evidence>
<dbReference type="Pfam" id="PF00271">
    <property type="entry name" value="Helicase_C"/>
    <property type="match status" value="1"/>
</dbReference>
<evidence type="ECO:0000256" key="6">
    <source>
        <dbReference type="ARBA" id="ARBA00022737"/>
    </source>
</evidence>
<dbReference type="InterPro" id="IPR005034">
    <property type="entry name" value="Dicer_dimerisation"/>
</dbReference>
<dbReference type="Gene3D" id="2.170.260.10">
    <property type="entry name" value="paz domain"/>
    <property type="match status" value="1"/>
</dbReference>
<name>A0A8K0IGA4_COCNU</name>
<dbReference type="AlphaFoldDB" id="A0A8K0IGA4"/>
<dbReference type="InterPro" id="IPR036085">
    <property type="entry name" value="PAZ_dom_sf"/>
</dbReference>
<dbReference type="GO" id="GO:0004525">
    <property type="term" value="F:ribonuclease III activity"/>
    <property type="evidence" value="ECO:0007669"/>
    <property type="project" value="InterPro"/>
</dbReference>
<feature type="domain" description="PAZ" evidence="18">
    <location>
        <begin position="378"/>
        <end position="471"/>
    </location>
</feature>
<keyword evidence="21" id="KW-1185">Reference proteome</keyword>
<dbReference type="SUPFAM" id="SSF52540">
    <property type="entry name" value="P-loop containing nucleoside triphosphate hydrolases"/>
    <property type="match status" value="1"/>
</dbReference>
<dbReference type="SMART" id="SM00535">
    <property type="entry name" value="RIBOc"/>
    <property type="match status" value="2"/>
</dbReference>
<dbReference type="InterPro" id="IPR027417">
    <property type="entry name" value="P-loop_NTPase"/>
</dbReference>
<evidence type="ECO:0000313" key="21">
    <source>
        <dbReference type="Proteomes" id="UP000797356"/>
    </source>
</evidence>
<dbReference type="PROSITE" id="PS00517">
    <property type="entry name" value="RNASE_3_1"/>
    <property type="match status" value="1"/>
</dbReference>
<keyword evidence="5" id="KW-0479">Metal-binding</keyword>
<reference evidence="20" key="1">
    <citation type="journal article" date="2017" name="Gigascience">
        <title>The genome draft of coconut (Cocos nucifera).</title>
        <authorList>
            <person name="Xiao Y."/>
            <person name="Xu P."/>
            <person name="Fan H."/>
            <person name="Baudouin L."/>
            <person name="Xia W."/>
            <person name="Bocs S."/>
            <person name="Xu J."/>
            <person name="Li Q."/>
            <person name="Guo A."/>
            <person name="Zhou L."/>
            <person name="Li J."/>
            <person name="Wu Y."/>
            <person name="Ma Z."/>
            <person name="Armero A."/>
            <person name="Issali A.E."/>
            <person name="Liu N."/>
            <person name="Peng M."/>
            <person name="Yang Y."/>
        </authorList>
    </citation>
    <scope>NUCLEOTIDE SEQUENCE</scope>
    <source>
        <tissue evidence="20">Spear leaf of Hainan Tall coconut</tissue>
    </source>
</reference>
<keyword evidence="10" id="KW-0347">Helicase</keyword>
<dbReference type="SUPFAM" id="SSF101690">
    <property type="entry name" value="PAZ domain"/>
    <property type="match status" value="1"/>
</dbReference>
<dbReference type="GO" id="GO:0003723">
    <property type="term" value="F:RNA binding"/>
    <property type="evidence" value="ECO:0007669"/>
    <property type="project" value="UniProtKB-UniRule"/>
</dbReference>
<evidence type="ECO:0000259" key="19">
    <source>
        <dbReference type="PROSITE" id="PS51327"/>
    </source>
</evidence>
<dbReference type="Pfam" id="PF02170">
    <property type="entry name" value="PAZ"/>
    <property type="match status" value="1"/>
</dbReference>
<dbReference type="PANTHER" id="PTHR14950">
    <property type="entry name" value="DICER-RELATED"/>
    <property type="match status" value="1"/>
</dbReference>
<evidence type="ECO:0000256" key="8">
    <source>
        <dbReference type="ARBA" id="ARBA00022759"/>
    </source>
</evidence>
<dbReference type="GO" id="GO:0005634">
    <property type="term" value="C:nucleus"/>
    <property type="evidence" value="ECO:0007669"/>
    <property type="project" value="TreeGrafter"/>
</dbReference>
<evidence type="ECO:0000256" key="10">
    <source>
        <dbReference type="ARBA" id="ARBA00022806"/>
    </source>
</evidence>
<dbReference type="InterPro" id="IPR038248">
    <property type="entry name" value="Dicer_dimer_sf"/>
</dbReference>
<dbReference type="InterPro" id="IPR001650">
    <property type="entry name" value="Helicase_C-like"/>
</dbReference>
<keyword evidence="14" id="KW-0464">Manganese</keyword>
<dbReference type="Gene3D" id="3.30.160.380">
    <property type="entry name" value="Dicer dimerisation domain"/>
    <property type="match status" value="1"/>
</dbReference>
<dbReference type="PROSITE" id="PS50142">
    <property type="entry name" value="RNASE_3_2"/>
    <property type="match status" value="2"/>
</dbReference>
<dbReference type="InterPro" id="IPR000999">
    <property type="entry name" value="RNase_III_dom"/>
</dbReference>
<dbReference type="SMART" id="SM00490">
    <property type="entry name" value="HELICc"/>
    <property type="match status" value="1"/>
</dbReference>
<dbReference type="SMART" id="SM00949">
    <property type="entry name" value="PAZ"/>
    <property type="match status" value="1"/>
</dbReference>
<dbReference type="Pfam" id="PF03368">
    <property type="entry name" value="Dicer_dimer"/>
    <property type="match status" value="1"/>
</dbReference>
<dbReference type="Gene3D" id="1.10.1520.10">
    <property type="entry name" value="Ribonuclease III domain"/>
    <property type="match status" value="2"/>
</dbReference>
<organism evidence="20 21">
    <name type="scientific">Cocos nucifera</name>
    <name type="common">Coconut palm</name>
    <dbReference type="NCBI Taxonomy" id="13894"/>
    <lineage>
        <taxon>Eukaryota</taxon>
        <taxon>Viridiplantae</taxon>
        <taxon>Streptophyta</taxon>
        <taxon>Embryophyta</taxon>
        <taxon>Tracheophyta</taxon>
        <taxon>Spermatophyta</taxon>
        <taxon>Magnoliopsida</taxon>
        <taxon>Liliopsida</taxon>
        <taxon>Arecaceae</taxon>
        <taxon>Arecoideae</taxon>
        <taxon>Cocoseae</taxon>
        <taxon>Attaleinae</taxon>
        <taxon>Cocos</taxon>
    </lineage>
</organism>
<dbReference type="GO" id="GO:0004386">
    <property type="term" value="F:helicase activity"/>
    <property type="evidence" value="ECO:0007669"/>
    <property type="project" value="UniProtKB-KW"/>
</dbReference>
<comment type="caution">
    <text evidence="20">The sequence shown here is derived from an EMBL/GenBank/DDBJ whole genome shotgun (WGS) entry which is preliminary data.</text>
</comment>
<evidence type="ECO:0000256" key="7">
    <source>
        <dbReference type="ARBA" id="ARBA00022741"/>
    </source>
</evidence>
<evidence type="ECO:0000256" key="16">
    <source>
        <dbReference type="PROSITE-ProRule" id="PRU00657"/>
    </source>
</evidence>
<evidence type="ECO:0000313" key="20">
    <source>
        <dbReference type="EMBL" id="KAG1355238.1"/>
    </source>
</evidence>
<evidence type="ECO:0000256" key="1">
    <source>
        <dbReference type="ARBA" id="ARBA00001936"/>
    </source>
</evidence>
<dbReference type="FunFam" id="3.30.160.380:FF:000001">
    <property type="entry name" value="Endoribonuclease dicer-like 1"/>
    <property type="match status" value="1"/>
</dbReference>
<evidence type="ECO:0000256" key="4">
    <source>
        <dbReference type="ARBA" id="ARBA00022722"/>
    </source>
</evidence>
<comment type="cofactor">
    <cofactor evidence="2">
        <name>Mg(2+)</name>
        <dbReference type="ChEBI" id="CHEBI:18420"/>
    </cofactor>
</comment>
<dbReference type="Gene3D" id="3.40.50.300">
    <property type="entry name" value="P-loop containing nucleotide triphosphate hydrolases"/>
    <property type="match status" value="1"/>
</dbReference>
<dbReference type="GO" id="GO:0030422">
    <property type="term" value="P:siRNA processing"/>
    <property type="evidence" value="ECO:0007669"/>
    <property type="project" value="TreeGrafter"/>
</dbReference>
<evidence type="ECO:0000256" key="13">
    <source>
        <dbReference type="ARBA" id="ARBA00022884"/>
    </source>
</evidence>
<feature type="domain" description="Dicer dsRNA-binding fold" evidence="19">
    <location>
        <begin position="152"/>
        <end position="242"/>
    </location>
</feature>
<feature type="domain" description="RNase III" evidence="17">
    <location>
        <begin position="472"/>
        <end position="595"/>
    </location>
</feature>
<keyword evidence="8" id="KW-0255">Endonuclease</keyword>
<dbReference type="GO" id="GO:0005737">
    <property type="term" value="C:cytoplasm"/>
    <property type="evidence" value="ECO:0007669"/>
    <property type="project" value="TreeGrafter"/>
</dbReference>
<dbReference type="SUPFAM" id="SSF69065">
    <property type="entry name" value="RNase III domain-like"/>
    <property type="match status" value="2"/>
</dbReference>
<feature type="domain" description="RNase III" evidence="17">
    <location>
        <begin position="636"/>
        <end position="784"/>
    </location>
</feature>
<protein>
    <submittedName>
        <fullName evidence="20">Uncharacterized protein</fullName>
    </submittedName>
</protein>
<keyword evidence="13 16" id="KW-0694">RNA-binding</keyword>
<sequence length="959" mass="107322">MLGEIEAKHHLRQDYEKLTKTESNYIEGTKMGLVSPKLDKLVHICQSFGSSKELLCLIFIERIIAAKVIERFMKRIGKLSHFSISYLTGGNSSKDALSPKMQKATLDMFRAGEVNFLFTTDVAEEGIHVPNCSCVDVYCVESTGATVTADSSVSLIYKYCDQLPKDRYFIPKPSFQLLVKDGLFECTLTLPPNAAFQTMVGPLCSNSNSAKQLASLEACKKLHELGALNDHLLPFPEEPLETDIAGINKDYASGAGTTKRKELHGMISVHAFSGTWAHRPDNVTLNAYKINFVCDQEGENYSGFVLLIEAILDDDVASAKVELFLIPNKVVKMSISPCGKIQLNADQVEKSKLFQEFFFNGLFDSCSISYRARSETSDIIHLANKSLKTEYLKDSVVLSIHTGRIYSVLDVIDDITTESPFDESFDAKPSQFKSFIDYYYQKYNIILQYPGQPLLLLKQSHNPHNLLFSKSKFEVSSHLFLRYPKKHEGQLSDRRSWETCNSTLHKLGTCRSIQGYIRDSAFDPRRWVAPGQISLRPFPCICGIDTSDVPVETRYMTETSVVVGKACDKGHRWMCSKTIADCVEALIGAYYVGGGLSAVFSLMRWLGIDVKFETTLVKEAKLIASRWCHLALVNEIEMLESKLNYRFSIKGLLLEAITHPSRHELGLGYCYQRLEFLGDSVLDLLITWHLFINYRDIDPGELTDLRSASVNNENFAQAAVRHNFQQYLQHGSGILLGQITEYVKYISENQGNEDMLLSAGVHKSPKVLGDIVESIAGAILIDTELNLDMIWGIFQPILSPIVTPDKLAFPPLRKLIELCSYLGYFINTKCTNTGEEVAAELAVQLKDELLVGRGCDRNRKSAKAQAAACLLKDLEERGISHTRYVSRREGELNSRDISFHSAIDLGESAYSTLSKDNCYLNDLSSLSSSKMNEPVLLFMTLLVVLESPLASAACPRDYT</sequence>
<evidence type="ECO:0000256" key="15">
    <source>
        <dbReference type="ARBA" id="ARBA00035116"/>
    </source>
</evidence>
<comment type="subunit">
    <text evidence="3">May interact with ARGONAUTE1 or PINHEAD through their common PAZ domains.</text>
</comment>
<proteinExistence type="inferred from homology"/>
<dbReference type="CDD" id="cd00593">
    <property type="entry name" value="RIBOc"/>
    <property type="match status" value="2"/>
</dbReference>
<dbReference type="GO" id="GO:0046872">
    <property type="term" value="F:metal ion binding"/>
    <property type="evidence" value="ECO:0007669"/>
    <property type="project" value="UniProtKB-KW"/>
</dbReference>
<comment type="cofactor">
    <cofactor evidence="1">
        <name>Mn(2+)</name>
        <dbReference type="ChEBI" id="CHEBI:29035"/>
    </cofactor>
</comment>
<accession>A0A8K0IGA4</accession>
<evidence type="ECO:0000256" key="5">
    <source>
        <dbReference type="ARBA" id="ARBA00022723"/>
    </source>
</evidence>